<feature type="region of interest" description="Disordered" evidence="1">
    <location>
        <begin position="1"/>
        <end position="43"/>
    </location>
</feature>
<accession>A0AAD7WWB1</accession>
<protein>
    <submittedName>
        <fullName evidence="2">Uncharacterized protein</fullName>
    </submittedName>
</protein>
<keyword evidence="3" id="KW-1185">Reference proteome</keyword>
<reference evidence="2" key="1">
    <citation type="journal article" date="2023" name="Science">
        <title>Genome structures resolve the early diversification of teleost fishes.</title>
        <authorList>
            <person name="Parey E."/>
            <person name="Louis A."/>
            <person name="Montfort J."/>
            <person name="Bouchez O."/>
            <person name="Roques C."/>
            <person name="Iampietro C."/>
            <person name="Lluch J."/>
            <person name="Castinel A."/>
            <person name="Donnadieu C."/>
            <person name="Desvignes T."/>
            <person name="Floi Bucao C."/>
            <person name="Jouanno E."/>
            <person name="Wen M."/>
            <person name="Mejri S."/>
            <person name="Dirks R."/>
            <person name="Jansen H."/>
            <person name="Henkel C."/>
            <person name="Chen W.J."/>
            <person name="Zahm M."/>
            <person name="Cabau C."/>
            <person name="Klopp C."/>
            <person name="Thompson A.W."/>
            <person name="Robinson-Rechavi M."/>
            <person name="Braasch I."/>
            <person name="Lecointre G."/>
            <person name="Bobe J."/>
            <person name="Postlethwait J.H."/>
            <person name="Berthelot C."/>
            <person name="Roest Crollius H."/>
            <person name="Guiguen Y."/>
        </authorList>
    </citation>
    <scope>NUCLEOTIDE SEQUENCE</scope>
    <source>
        <strain evidence="2">NC1722</strain>
    </source>
</reference>
<sequence length="73" mass="7901">MSGEEGLWKGGAERQGEREETVQVSWPAASSYSPPSPAYITPAGQTATGYIQRKHIQNPENFTQNIPAASKPI</sequence>
<comment type="caution">
    <text evidence="2">The sequence shown here is derived from an EMBL/GenBank/DDBJ whole genome shotgun (WGS) entry which is preliminary data.</text>
</comment>
<dbReference type="AlphaFoldDB" id="A0AAD7WWB1"/>
<evidence type="ECO:0000256" key="1">
    <source>
        <dbReference type="SAM" id="MobiDB-lite"/>
    </source>
</evidence>
<proteinExistence type="predicted"/>
<evidence type="ECO:0000313" key="2">
    <source>
        <dbReference type="EMBL" id="KAJ8411390.1"/>
    </source>
</evidence>
<organism evidence="2 3">
    <name type="scientific">Aldrovandia affinis</name>
    <dbReference type="NCBI Taxonomy" id="143900"/>
    <lineage>
        <taxon>Eukaryota</taxon>
        <taxon>Metazoa</taxon>
        <taxon>Chordata</taxon>
        <taxon>Craniata</taxon>
        <taxon>Vertebrata</taxon>
        <taxon>Euteleostomi</taxon>
        <taxon>Actinopterygii</taxon>
        <taxon>Neopterygii</taxon>
        <taxon>Teleostei</taxon>
        <taxon>Notacanthiformes</taxon>
        <taxon>Halosauridae</taxon>
        <taxon>Aldrovandia</taxon>
    </lineage>
</organism>
<feature type="compositionally biased region" description="Basic and acidic residues" evidence="1">
    <location>
        <begin position="11"/>
        <end position="21"/>
    </location>
</feature>
<evidence type="ECO:0000313" key="3">
    <source>
        <dbReference type="Proteomes" id="UP001221898"/>
    </source>
</evidence>
<gene>
    <name evidence="2" type="ORF">AAFF_G00173960</name>
</gene>
<dbReference type="EMBL" id="JAINUG010000023">
    <property type="protein sequence ID" value="KAJ8411390.1"/>
    <property type="molecule type" value="Genomic_DNA"/>
</dbReference>
<name>A0AAD7WWB1_9TELE</name>
<dbReference type="Proteomes" id="UP001221898">
    <property type="component" value="Unassembled WGS sequence"/>
</dbReference>